<dbReference type="InterPro" id="IPR036704">
    <property type="entry name" value="RraA/RraA-like_sf"/>
</dbReference>
<dbReference type="EC" id="4.1.1.112" evidence="6"/>
<evidence type="ECO:0000256" key="3">
    <source>
        <dbReference type="ARBA" id="ARBA00008621"/>
    </source>
</evidence>
<organism evidence="14 15">
    <name type="scientific">Salsuginibacillus halophilus</name>
    <dbReference type="NCBI Taxonomy" id="517424"/>
    <lineage>
        <taxon>Bacteria</taxon>
        <taxon>Bacillati</taxon>
        <taxon>Bacillota</taxon>
        <taxon>Bacilli</taxon>
        <taxon>Bacillales</taxon>
        <taxon>Bacillaceae</taxon>
        <taxon>Salsuginibacillus</taxon>
    </lineage>
</organism>
<dbReference type="InterPro" id="IPR005493">
    <property type="entry name" value="RraA/RraA-like"/>
</dbReference>
<comment type="catalytic activity">
    <reaction evidence="1">
        <text>4-hydroxy-4-methyl-2-oxoglutarate = 2 pyruvate</text>
        <dbReference type="Rhea" id="RHEA:22748"/>
        <dbReference type="ChEBI" id="CHEBI:15361"/>
        <dbReference type="ChEBI" id="CHEBI:58276"/>
        <dbReference type="EC" id="4.1.3.17"/>
    </reaction>
</comment>
<evidence type="ECO:0000256" key="13">
    <source>
        <dbReference type="PIRSR" id="PIRSR605493-1"/>
    </source>
</evidence>
<dbReference type="Proteomes" id="UP000242310">
    <property type="component" value="Unassembled WGS sequence"/>
</dbReference>
<evidence type="ECO:0000313" key="14">
    <source>
        <dbReference type="EMBL" id="PSL42579.1"/>
    </source>
</evidence>
<reference evidence="14 15" key="1">
    <citation type="submission" date="2018-03" db="EMBL/GenBank/DDBJ databases">
        <title>Genomic Encyclopedia of Type Strains, Phase III (KMG-III): the genomes of soil and plant-associated and newly described type strains.</title>
        <authorList>
            <person name="Whitman W."/>
        </authorList>
    </citation>
    <scope>NUCLEOTIDE SEQUENCE [LARGE SCALE GENOMIC DNA]</scope>
    <source>
        <strain evidence="14 15">CGMCC 1.07653</strain>
    </source>
</reference>
<feature type="binding site" evidence="13">
    <location>
        <position position="106"/>
    </location>
    <ligand>
        <name>Mg(2+)</name>
        <dbReference type="ChEBI" id="CHEBI:18420"/>
    </ligand>
</feature>
<dbReference type="SUPFAM" id="SSF89562">
    <property type="entry name" value="RraA-like"/>
    <property type="match status" value="1"/>
</dbReference>
<dbReference type="GO" id="GO:0046872">
    <property type="term" value="F:metal ion binding"/>
    <property type="evidence" value="ECO:0007669"/>
    <property type="project" value="UniProtKB-KW"/>
</dbReference>
<name>A0A2P8H8T6_9BACI</name>
<dbReference type="Gene3D" id="3.50.30.40">
    <property type="entry name" value="Ribonuclease E inhibitor RraA/RraA-like"/>
    <property type="match status" value="1"/>
</dbReference>
<dbReference type="EMBL" id="PYAV01000014">
    <property type="protein sequence ID" value="PSL42579.1"/>
    <property type="molecule type" value="Genomic_DNA"/>
</dbReference>
<dbReference type="EC" id="4.1.3.17" evidence="5"/>
<sequence>MNEDFFAEGLLPTTAVSDGLSGRGSMDASIKPLKSSDHVMGKALTVKLKKGQNAAFLKALEIAGPEHVLVVDTEEDTTYALAGDFVVGMAQTLGVRGIVTNGVIRDRLEIEELGLPVFCQGSTPNAGAKQEAGHVNVPISCGGVAVQPDDIVVADADGVVVIPQEEAETTIARAKEKLEKDEAREQKIAGNIEEIKTYLASF</sequence>
<dbReference type="GO" id="GO:0047443">
    <property type="term" value="F:4-hydroxy-4-methyl-2-oxoglutarate aldolase activity"/>
    <property type="evidence" value="ECO:0007669"/>
    <property type="project" value="UniProtKB-EC"/>
</dbReference>
<comment type="cofactor">
    <cofactor evidence="13">
        <name>Mg(2+)</name>
        <dbReference type="ChEBI" id="CHEBI:18420"/>
    </cofactor>
</comment>
<evidence type="ECO:0000313" key="15">
    <source>
        <dbReference type="Proteomes" id="UP000242310"/>
    </source>
</evidence>
<evidence type="ECO:0000256" key="10">
    <source>
        <dbReference type="ARBA" id="ARBA00030169"/>
    </source>
</evidence>
<evidence type="ECO:0000256" key="5">
    <source>
        <dbReference type="ARBA" id="ARBA00012213"/>
    </source>
</evidence>
<comment type="subunit">
    <text evidence="4">Homotrimer.</text>
</comment>
<comment type="caution">
    <text evidence="14">The sequence shown here is derived from an EMBL/GenBank/DDBJ whole genome shotgun (WGS) entry which is preliminary data.</text>
</comment>
<evidence type="ECO:0000256" key="2">
    <source>
        <dbReference type="ARBA" id="ARBA00001968"/>
    </source>
</evidence>
<evidence type="ECO:0000256" key="4">
    <source>
        <dbReference type="ARBA" id="ARBA00011233"/>
    </source>
</evidence>
<dbReference type="RefSeq" id="WP_106589650.1">
    <property type="nucleotide sequence ID" value="NZ_PYAV01000014.1"/>
</dbReference>
<evidence type="ECO:0000256" key="8">
    <source>
        <dbReference type="ARBA" id="ARBA00025046"/>
    </source>
</evidence>
<dbReference type="OrthoDB" id="9784786at2"/>
<keyword evidence="13" id="KW-0460">Magnesium</keyword>
<comment type="catalytic activity">
    <reaction evidence="12">
        <text>oxaloacetate + H(+) = pyruvate + CO2</text>
        <dbReference type="Rhea" id="RHEA:15641"/>
        <dbReference type="ChEBI" id="CHEBI:15361"/>
        <dbReference type="ChEBI" id="CHEBI:15378"/>
        <dbReference type="ChEBI" id="CHEBI:16452"/>
        <dbReference type="ChEBI" id="CHEBI:16526"/>
        <dbReference type="EC" id="4.1.1.112"/>
    </reaction>
</comment>
<evidence type="ECO:0000256" key="12">
    <source>
        <dbReference type="ARBA" id="ARBA00047973"/>
    </source>
</evidence>
<evidence type="ECO:0000256" key="1">
    <source>
        <dbReference type="ARBA" id="ARBA00001342"/>
    </source>
</evidence>
<evidence type="ECO:0000256" key="11">
    <source>
        <dbReference type="ARBA" id="ARBA00032305"/>
    </source>
</evidence>
<dbReference type="Pfam" id="PF03737">
    <property type="entry name" value="RraA-like"/>
    <property type="match status" value="1"/>
</dbReference>
<accession>A0A2P8H8T6</accession>
<proteinExistence type="inferred from homology"/>
<dbReference type="PANTHER" id="PTHR33254:SF4">
    <property type="entry name" value="4-HYDROXY-4-METHYL-2-OXOGLUTARATE ALDOLASE 3-RELATED"/>
    <property type="match status" value="1"/>
</dbReference>
<protein>
    <recommendedName>
        <fullName evidence="7">Putative 4-hydroxy-4-methyl-2-oxoglutarate aldolase</fullName>
        <ecNumber evidence="6">4.1.1.112</ecNumber>
        <ecNumber evidence="5">4.1.3.17</ecNumber>
    </recommendedName>
    <alternativeName>
        <fullName evidence="11">Oxaloacetate decarboxylase</fullName>
    </alternativeName>
    <alternativeName>
        <fullName evidence="9">Regulator of ribonuclease activity homolog</fullName>
    </alternativeName>
    <alternativeName>
        <fullName evidence="10">RraA-like protein</fullName>
    </alternativeName>
</protein>
<gene>
    <name evidence="14" type="ORF">B0H94_11453</name>
</gene>
<feature type="binding site" evidence="13">
    <location>
        <begin position="83"/>
        <end position="86"/>
    </location>
    <ligand>
        <name>substrate</name>
    </ligand>
</feature>
<keyword evidence="13" id="KW-0479">Metal-binding</keyword>
<dbReference type="CDD" id="cd16841">
    <property type="entry name" value="RraA_family"/>
    <property type="match status" value="1"/>
</dbReference>
<comment type="function">
    <text evidence="8">Catalyzes the aldol cleavage of 4-hydroxy-4-methyl-2-oxoglutarate (HMG) into 2 molecules of pyruvate. Also contains a secondary oxaloacetate (OAA) decarboxylase activity due to the common pyruvate enolate transition state formed following C-C bond cleavage in the retro-aldol and decarboxylation reactions.</text>
</comment>
<dbReference type="GO" id="GO:0008948">
    <property type="term" value="F:oxaloacetate decarboxylase activity"/>
    <property type="evidence" value="ECO:0007669"/>
    <property type="project" value="UniProtKB-EC"/>
</dbReference>
<keyword evidence="15" id="KW-1185">Reference proteome</keyword>
<evidence type="ECO:0000256" key="6">
    <source>
        <dbReference type="ARBA" id="ARBA00012947"/>
    </source>
</evidence>
<evidence type="ECO:0000256" key="7">
    <source>
        <dbReference type="ARBA" id="ARBA00016549"/>
    </source>
</evidence>
<dbReference type="AlphaFoldDB" id="A0A2P8H8T6"/>
<feature type="binding site" evidence="13">
    <location>
        <position position="105"/>
    </location>
    <ligand>
        <name>substrate</name>
    </ligand>
</feature>
<dbReference type="PANTHER" id="PTHR33254">
    <property type="entry name" value="4-HYDROXY-4-METHYL-2-OXOGLUTARATE ALDOLASE 3-RELATED"/>
    <property type="match status" value="1"/>
</dbReference>
<comment type="similarity">
    <text evidence="3">Belongs to the class II aldolase/RraA-like family.</text>
</comment>
<evidence type="ECO:0000256" key="9">
    <source>
        <dbReference type="ARBA" id="ARBA00029596"/>
    </source>
</evidence>
<comment type="cofactor">
    <cofactor evidence="2">
        <name>a divalent metal cation</name>
        <dbReference type="ChEBI" id="CHEBI:60240"/>
    </cofactor>
</comment>